<proteinExistence type="predicted"/>
<organism evidence="1">
    <name type="scientific">Spodoptera frugiperda</name>
    <name type="common">Fall armyworm</name>
    <dbReference type="NCBI Taxonomy" id="7108"/>
    <lineage>
        <taxon>Eukaryota</taxon>
        <taxon>Metazoa</taxon>
        <taxon>Ecdysozoa</taxon>
        <taxon>Arthropoda</taxon>
        <taxon>Hexapoda</taxon>
        <taxon>Insecta</taxon>
        <taxon>Pterygota</taxon>
        <taxon>Neoptera</taxon>
        <taxon>Endopterygota</taxon>
        <taxon>Lepidoptera</taxon>
        <taxon>Glossata</taxon>
        <taxon>Ditrysia</taxon>
        <taxon>Noctuoidea</taxon>
        <taxon>Noctuidae</taxon>
        <taxon>Amphipyrinae</taxon>
        <taxon>Spodoptera</taxon>
    </lineage>
</organism>
<accession>A0A2H1VRS9</accession>
<name>A0A2H1VRS9_SPOFR</name>
<reference evidence="1" key="1">
    <citation type="submission" date="2016-07" db="EMBL/GenBank/DDBJ databases">
        <authorList>
            <person name="Bretaudeau A."/>
        </authorList>
    </citation>
    <scope>NUCLEOTIDE SEQUENCE</scope>
    <source>
        <strain evidence="1">Rice</strain>
        <tissue evidence="1">Whole body</tissue>
    </source>
</reference>
<evidence type="ECO:0000313" key="1">
    <source>
        <dbReference type="EMBL" id="SOQ42934.1"/>
    </source>
</evidence>
<dbReference type="AlphaFoldDB" id="A0A2H1VRS9"/>
<sequence length="229" mass="25650">MKLYVCKRSHDTGENPSMRQSLKKGGMSYVEEPHRLTMDSHGLWKMASFQKSPLWLLFHQRCAVLRCCVCVWLTPIIFIGTHSIALVETDSAKRCFLYGKMRVMDIKHNILLNKLLPFNGLRVRFPHETSLCMIHKLLFRDWVSCVCEVQVFQKKVCNLTANACRENLTADPSTETFTINGQVRYDCIVGAVAGQLAAVQCVATGSIPAGSNTLCDSQIVVSSLGVMCM</sequence>
<dbReference type="EMBL" id="ODYU01003762">
    <property type="protein sequence ID" value="SOQ42934.1"/>
    <property type="molecule type" value="Genomic_DNA"/>
</dbReference>
<gene>
    <name evidence="1" type="ORF">SFRICE_023702</name>
</gene>
<protein>
    <submittedName>
        <fullName evidence="1">SFRICE_023702</fullName>
    </submittedName>
</protein>